<evidence type="ECO:0000259" key="4">
    <source>
        <dbReference type="Pfam" id="PF03717"/>
    </source>
</evidence>
<gene>
    <name evidence="6" type="primary">pbpC</name>
    <name evidence="6" type="ORF">FC695_36730</name>
</gene>
<dbReference type="InterPro" id="IPR032710">
    <property type="entry name" value="NTF2-like_dom_sf"/>
</dbReference>
<dbReference type="GO" id="GO:0071972">
    <property type="term" value="F:peptidoglycan L,D-transpeptidase activity"/>
    <property type="evidence" value="ECO:0007669"/>
    <property type="project" value="TreeGrafter"/>
</dbReference>
<dbReference type="SUPFAM" id="SSF54427">
    <property type="entry name" value="NTF2-like"/>
    <property type="match status" value="1"/>
</dbReference>
<dbReference type="FunFam" id="3.10.450.100:FF:000001">
    <property type="entry name" value="Penicillin-binding protein 3"/>
    <property type="match status" value="1"/>
</dbReference>
<proteinExistence type="predicted"/>
<feature type="non-terminal residue" evidence="6">
    <location>
        <position position="249"/>
    </location>
</feature>
<dbReference type="AlphaFoldDB" id="A0A9X9A292"/>
<dbReference type="GO" id="GO:0009002">
    <property type="term" value="F:serine-type D-Ala-D-Ala carboxypeptidase activity"/>
    <property type="evidence" value="ECO:0007669"/>
    <property type="project" value="UniProtKB-EC"/>
</dbReference>
<comment type="caution">
    <text evidence="6">The sequence shown here is derived from an EMBL/GenBank/DDBJ whole genome shotgun (WGS) entry which is preliminary data.</text>
</comment>
<organism evidence="6 7">
    <name type="scientific">Bacillus cereus</name>
    <dbReference type="NCBI Taxonomy" id="1396"/>
    <lineage>
        <taxon>Bacteria</taxon>
        <taxon>Bacillati</taxon>
        <taxon>Bacillota</taxon>
        <taxon>Bacilli</taxon>
        <taxon>Bacillales</taxon>
        <taxon>Bacillaceae</taxon>
        <taxon>Bacillus</taxon>
        <taxon>Bacillus cereus group</taxon>
    </lineage>
</organism>
<dbReference type="InterPro" id="IPR036138">
    <property type="entry name" value="PBP_dimer_sf"/>
</dbReference>
<dbReference type="EMBL" id="SZOH01003843">
    <property type="protein sequence ID" value="TKI88973.1"/>
    <property type="molecule type" value="Genomic_DNA"/>
</dbReference>
<dbReference type="Pfam" id="PF05223">
    <property type="entry name" value="MecA_N"/>
    <property type="match status" value="1"/>
</dbReference>
<dbReference type="InterPro" id="IPR050515">
    <property type="entry name" value="Beta-lactam/transpept"/>
</dbReference>
<dbReference type="GO" id="GO:0071555">
    <property type="term" value="P:cell wall organization"/>
    <property type="evidence" value="ECO:0007669"/>
    <property type="project" value="TreeGrafter"/>
</dbReference>
<dbReference type="FunFam" id="3.30.1390.30:FF:000004">
    <property type="entry name" value="Penicillin-binding protein 3"/>
    <property type="match status" value="1"/>
</dbReference>
<reference evidence="6 7" key="1">
    <citation type="journal article" date="2019" name="Environ. Microbiol.">
        <title>An active ?-lactamase is a part of an orchestrated cell wall stress resistance network of Bacillus subtilis and related rhizosphere species.</title>
        <authorList>
            <person name="Bucher T."/>
            <person name="Keren-Paz A."/>
            <person name="Hausser J."/>
            <person name="Olender T."/>
            <person name="Cytryn E."/>
            <person name="Kolodkin-Gal I."/>
        </authorList>
    </citation>
    <scope>NUCLEOTIDE SEQUENCE [LARGE SCALE GENOMIC DNA]</scope>
    <source>
        <strain evidence="6 7">I32</strain>
    </source>
</reference>
<dbReference type="Gene3D" id="3.30.1390.30">
    <property type="entry name" value="Penicillin-binding protein 2a, domain 3"/>
    <property type="match status" value="1"/>
</dbReference>
<evidence type="ECO:0000256" key="3">
    <source>
        <dbReference type="ARBA" id="ARBA00034000"/>
    </source>
</evidence>
<sequence>MRKIWGILFLCLTFMLVGCGKEEKPQEAFDTYVKAWNKQKFADMYDQLSKNAKKDISKKEFTEKYEKIYSGIEVKDLKVETGEVKEDKKDEGPVPFKVSMDTVGGKITFGHEAKMVKEKDGDKESWKIDWTPDFIFPGMTKDSKVRMQTTQPKRGEIYDRNGKGLATNGKASEIGLIPEKLGDTAPQTKETVAKLLNMSVEEIDQKLAAKWVKPGYLVPIGILPEGATQNTYIDLPGVSTKPVNVRTYP</sequence>
<dbReference type="GO" id="GO:0005886">
    <property type="term" value="C:plasma membrane"/>
    <property type="evidence" value="ECO:0007669"/>
    <property type="project" value="TreeGrafter"/>
</dbReference>
<evidence type="ECO:0000256" key="2">
    <source>
        <dbReference type="ARBA" id="ARBA00012448"/>
    </source>
</evidence>
<dbReference type="Pfam" id="PF03717">
    <property type="entry name" value="PBP_dimer"/>
    <property type="match status" value="1"/>
</dbReference>
<feature type="domain" description="Penicillin-binding protein dimerisation" evidence="4">
    <location>
        <begin position="150"/>
        <end position="249"/>
    </location>
</feature>
<dbReference type="InterPro" id="IPR007887">
    <property type="entry name" value="MecA_N"/>
</dbReference>
<comment type="pathway">
    <text evidence="1">Cell wall biogenesis; peptidoglycan biosynthesis.</text>
</comment>
<evidence type="ECO:0000313" key="7">
    <source>
        <dbReference type="Proteomes" id="UP000308444"/>
    </source>
</evidence>
<feature type="domain" description="NTF2-like N-terminal transpeptidase" evidence="5">
    <location>
        <begin position="24"/>
        <end position="142"/>
    </location>
</feature>
<dbReference type="PANTHER" id="PTHR30627">
    <property type="entry name" value="PEPTIDOGLYCAN D,D-TRANSPEPTIDASE"/>
    <property type="match status" value="1"/>
</dbReference>
<dbReference type="Gene3D" id="3.10.450.100">
    <property type="entry name" value="NTF2-like, domain 1"/>
    <property type="match status" value="1"/>
</dbReference>
<name>A0A9X9A292_BACCE</name>
<dbReference type="PANTHER" id="PTHR30627:SF25">
    <property type="entry name" value="PENICILLIN-BINDING PROTEIN 3"/>
    <property type="match status" value="1"/>
</dbReference>
<accession>A0A9X9A292</accession>
<dbReference type="EC" id="3.4.16.4" evidence="2"/>
<dbReference type="Proteomes" id="UP000308444">
    <property type="component" value="Unassembled WGS sequence"/>
</dbReference>
<evidence type="ECO:0000259" key="5">
    <source>
        <dbReference type="Pfam" id="PF05223"/>
    </source>
</evidence>
<dbReference type="SUPFAM" id="SSF56519">
    <property type="entry name" value="Penicillin binding protein dimerisation domain"/>
    <property type="match status" value="1"/>
</dbReference>
<evidence type="ECO:0000256" key="1">
    <source>
        <dbReference type="ARBA" id="ARBA00004752"/>
    </source>
</evidence>
<dbReference type="PROSITE" id="PS51257">
    <property type="entry name" value="PROKAR_LIPOPROTEIN"/>
    <property type="match status" value="1"/>
</dbReference>
<comment type="catalytic activity">
    <reaction evidence="3">
        <text>Preferential cleavage: (Ac)2-L-Lys-D-Ala-|-D-Ala. Also transpeptidation of peptidyl-alanyl moieties that are N-acyl substituents of D-alanine.</text>
        <dbReference type="EC" id="3.4.16.4"/>
    </reaction>
</comment>
<protein>
    <recommendedName>
        <fullName evidence="2">serine-type D-Ala-D-Ala carboxypeptidase</fullName>
        <ecNumber evidence="2">3.4.16.4</ecNumber>
    </recommendedName>
</protein>
<dbReference type="InterPro" id="IPR005311">
    <property type="entry name" value="PBP_dimer"/>
</dbReference>
<evidence type="ECO:0000313" key="6">
    <source>
        <dbReference type="EMBL" id="TKI88973.1"/>
    </source>
</evidence>
<dbReference type="GO" id="GO:0008658">
    <property type="term" value="F:penicillin binding"/>
    <property type="evidence" value="ECO:0007669"/>
    <property type="project" value="InterPro"/>
</dbReference>
<dbReference type="GO" id="GO:0046677">
    <property type="term" value="P:response to antibiotic"/>
    <property type="evidence" value="ECO:0007669"/>
    <property type="project" value="InterPro"/>
</dbReference>